<keyword evidence="1" id="KW-0547">Nucleotide-binding</keyword>
<reference evidence="4" key="1">
    <citation type="journal article" date="2014" name="Proc. Natl. Acad. Sci. U.S.A.">
        <title>Extensive sampling of basidiomycete genomes demonstrates inadequacy of the white-rot/brown-rot paradigm for wood decay fungi.</title>
        <authorList>
            <person name="Riley R."/>
            <person name="Salamov A.A."/>
            <person name="Brown D.W."/>
            <person name="Nagy L.G."/>
            <person name="Floudas D."/>
            <person name="Held B.W."/>
            <person name="Levasseur A."/>
            <person name="Lombard V."/>
            <person name="Morin E."/>
            <person name="Otillar R."/>
            <person name="Lindquist E.A."/>
            <person name="Sun H."/>
            <person name="LaButti K.M."/>
            <person name="Schmutz J."/>
            <person name="Jabbour D."/>
            <person name="Luo H."/>
            <person name="Baker S.E."/>
            <person name="Pisabarro A.G."/>
            <person name="Walton J.D."/>
            <person name="Blanchette R.A."/>
            <person name="Henrissat B."/>
            <person name="Martin F."/>
            <person name="Cullen D."/>
            <person name="Hibbett D.S."/>
            <person name="Grigoriev I.V."/>
        </authorList>
    </citation>
    <scope>NUCLEOTIDE SEQUENCE [LARGE SCALE GENOMIC DNA]</scope>
    <source>
        <strain evidence="4">CBS 339.88</strain>
    </source>
</reference>
<comment type="catalytic activity">
    <reaction evidence="1">
        <text>ATP + H2O = ADP + phosphate + H(+)</text>
        <dbReference type="Rhea" id="RHEA:13065"/>
        <dbReference type="ChEBI" id="CHEBI:15377"/>
        <dbReference type="ChEBI" id="CHEBI:15378"/>
        <dbReference type="ChEBI" id="CHEBI:30616"/>
        <dbReference type="ChEBI" id="CHEBI:43474"/>
        <dbReference type="ChEBI" id="CHEBI:456216"/>
        <dbReference type="EC" id="5.6.2.3"/>
    </reaction>
</comment>
<dbReference type="HOGENOM" id="CLU_026214_2_0_1"/>
<accession>A0A067SDU3</accession>
<dbReference type="GO" id="GO:0043139">
    <property type="term" value="F:5'-3' DNA helicase activity"/>
    <property type="evidence" value="ECO:0007669"/>
    <property type="project" value="UniProtKB-EC"/>
</dbReference>
<keyword evidence="1" id="KW-0227">DNA damage</keyword>
<dbReference type="GO" id="GO:0006310">
    <property type="term" value="P:DNA recombination"/>
    <property type="evidence" value="ECO:0007669"/>
    <property type="project" value="UniProtKB-KW"/>
</dbReference>
<keyword evidence="1" id="KW-0378">Hydrolase</keyword>
<dbReference type="STRING" id="685588.A0A067SDU3"/>
<proteinExistence type="inferred from homology"/>
<comment type="similarity">
    <text evidence="1">Belongs to the helicase family.</text>
</comment>
<dbReference type="AlphaFoldDB" id="A0A067SDU3"/>
<keyword evidence="1" id="KW-0347">Helicase</keyword>
<evidence type="ECO:0000313" key="4">
    <source>
        <dbReference type="Proteomes" id="UP000027222"/>
    </source>
</evidence>
<dbReference type="InterPro" id="IPR010285">
    <property type="entry name" value="DNA_helicase_pif1-like_DEAD"/>
</dbReference>
<dbReference type="OrthoDB" id="3259294at2759"/>
<dbReference type="GO" id="GO:0016887">
    <property type="term" value="F:ATP hydrolysis activity"/>
    <property type="evidence" value="ECO:0007669"/>
    <property type="project" value="RHEA"/>
</dbReference>
<keyword evidence="4" id="KW-1185">Reference proteome</keyword>
<keyword evidence="1" id="KW-0233">DNA recombination</keyword>
<dbReference type="EC" id="5.6.2.3" evidence="1"/>
<dbReference type="GO" id="GO:0005524">
    <property type="term" value="F:ATP binding"/>
    <property type="evidence" value="ECO:0007669"/>
    <property type="project" value="UniProtKB-KW"/>
</dbReference>
<comment type="cofactor">
    <cofactor evidence="1">
        <name>Mg(2+)</name>
        <dbReference type="ChEBI" id="CHEBI:18420"/>
    </cofactor>
</comment>
<dbReference type="Gene3D" id="3.40.50.300">
    <property type="entry name" value="P-loop containing nucleotide triphosphate hydrolases"/>
    <property type="match status" value="1"/>
</dbReference>
<evidence type="ECO:0000313" key="3">
    <source>
        <dbReference type="EMBL" id="KDR64923.1"/>
    </source>
</evidence>
<evidence type="ECO:0000256" key="1">
    <source>
        <dbReference type="RuleBase" id="RU363044"/>
    </source>
</evidence>
<dbReference type="EMBL" id="KL142660">
    <property type="protein sequence ID" value="KDR64923.1"/>
    <property type="molecule type" value="Genomic_DNA"/>
</dbReference>
<keyword evidence="1" id="KW-0234">DNA repair</keyword>
<sequence length="790" mass="90635">MLLWLKNALSPQEIRDKIMDPTSEFQRQIVEYLESVHIGEFLTGSKDEVEDQINIEKSENKKYQDPTQTLPDPPPPLCNDKACDNCSDCEALESWWEKFRKITDDLIFKSNVHTCRKQSDKKSDKKDRPGCINKHGNCKARFPRKIIKQTKVDPKTGALNIKKGEAWINTLTPALTYLLRCNTDVTSLLSGTAVKAIVAYISDYVSKPGLKTYSIFDTIKSVFTRNTEMLGGSLDQKEKARRLITQTVNSLTGKMEIGGPMAALYLLGNPDHYTSHKFVPVYWKNYVREVLKSWRSEEDLEDTIEEKLVIQKNKDGKYIGFSTVHDYMYRPKIFENITLYEWVQKSSRFKAPSSVKHDKITSEDELDLFNQESDKFKVINSNLDESAIEYSEDEDELNIHSDDEFIDEENLSDNETEADTESEVENDTNKNSYLFLKDHPLYKTHKAHFDDKKNNVIPNFVGGSLPRCDRGDREYYCATMLTIFKPWRSGKDLKLENYSWDETFNTYKFTEQQELYMKNFNVRYECNDARDDFSAQLKKGNTEELLPQWMNSDALDDIDSDHDFQGAEFGDDEPDNEEHIANKYSELGRTGKRNLAEMEATRISVTEAGWLDNSPNGLENIDKNPIQPDIIQQGSKWKTSVDKERQKVLTKKAKNIPPKSQRNISDPNENNVQVVDRSYLRKKFKAKLKADRTLIKTIVDDFSLNTEQERAFRIIANHSVEPQSEQLKMYLGGMGGTGKSQVIKALIKFFKKKNESHRIVVLGPTGTSAALINGSTYHSFLGINSAGNTV</sequence>
<keyword evidence="1" id="KW-0067">ATP-binding</keyword>
<evidence type="ECO:0000259" key="2">
    <source>
        <dbReference type="Pfam" id="PF05970"/>
    </source>
</evidence>
<dbReference type="PANTHER" id="PTHR47642">
    <property type="entry name" value="ATP-DEPENDENT DNA HELICASE"/>
    <property type="match status" value="1"/>
</dbReference>
<dbReference type="GO" id="GO:0000723">
    <property type="term" value="P:telomere maintenance"/>
    <property type="evidence" value="ECO:0007669"/>
    <property type="project" value="InterPro"/>
</dbReference>
<protein>
    <recommendedName>
        <fullName evidence="1">ATP-dependent DNA helicase</fullName>
        <ecNumber evidence="1">5.6.2.3</ecNumber>
    </recommendedName>
</protein>
<dbReference type="InterPro" id="IPR027417">
    <property type="entry name" value="P-loop_NTPase"/>
</dbReference>
<dbReference type="Proteomes" id="UP000027222">
    <property type="component" value="Unassembled WGS sequence"/>
</dbReference>
<dbReference type="GO" id="GO:0006281">
    <property type="term" value="P:DNA repair"/>
    <property type="evidence" value="ECO:0007669"/>
    <property type="project" value="UniProtKB-KW"/>
</dbReference>
<name>A0A067SDU3_GALM3</name>
<feature type="domain" description="DNA helicase Pif1-like DEAD-box helicase" evidence="2">
    <location>
        <begin position="704"/>
        <end position="785"/>
    </location>
</feature>
<gene>
    <name evidence="3" type="ORF">GALMADRAFT_82527</name>
</gene>
<dbReference type="InterPro" id="IPR051055">
    <property type="entry name" value="PIF1_helicase"/>
</dbReference>
<organism evidence="3 4">
    <name type="scientific">Galerina marginata (strain CBS 339.88)</name>
    <dbReference type="NCBI Taxonomy" id="685588"/>
    <lineage>
        <taxon>Eukaryota</taxon>
        <taxon>Fungi</taxon>
        <taxon>Dikarya</taxon>
        <taxon>Basidiomycota</taxon>
        <taxon>Agaricomycotina</taxon>
        <taxon>Agaricomycetes</taxon>
        <taxon>Agaricomycetidae</taxon>
        <taxon>Agaricales</taxon>
        <taxon>Agaricineae</taxon>
        <taxon>Strophariaceae</taxon>
        <taxon>Galerina</taxon>
    </lineage>
</organism>
<dbReference type="Pfam" id="PF05970">
    <property type="entry name" value="PIF1"/>
    <property type="match status" value="1"/>
</dbReference>